<dbReference type="AlphaFoldDB" id="A0A317CF53"/>
<dbReference type="Pfam" id="PF00440">
    <property type="entry name" value="TetR_N"/>
    <property type="match status" value="1"/>
</dbReference>
<dbReference type="GO" id="GO:0003677">
    <property type="term" value="F:DNA binding"/>
    <property type="evidence" value="ECO:0007669"/>
    <property type="project" value="UniProtKB-UniRule"/>
</dbReference>
<dbReference type="Gene3D" id="1.10.10.60">
    <property type="entry name" value="Homeodomain-like"/>
    <property type="match status" value="1"/>
</dbReference>
<keyword evidence="3" id="KW-0804">Transcription</keyword>
<dbReference type="PANTHER" id="PTHR47506:SF7">
    <property type="entry name" value="TRANSCRIPTIONAL REGULATORY PROTEIN"/>
    <property type="match status" value="1"/>
</dbReference>
<dbReference type="Gene3D" id="1.10.357.10">
    <property type="entry name" value="Tetracycline Repressor, domain 2"/>
    <property type="match status" value="1"/>
</dbReference>
<evidence type="ECO:0000256" key="3">
    <source>
        <dbReference type="ARBA" id="ARBA00023163"/>
    </source>
</evidence>
<dbReference type="SUPFAM" id="SSF48498">
    <property type="entry name" value="Tetracyclin repressor-like, C-terminal domain"/>
    <property type="match status" value="1"/>
</dbReference>
<reference evidence="6 7" key="1">
    <citation type="submission" date="2018-05" db="EMBL/GenBank/DDBJ databases">
        <title>Leucothrix arctica sp. nov., isolated from Arctic seawater.</title>
        <authorList>
            <person name="Choi A."/>
            <person name="Baek K."/>
        </authorList>
    </citation>
    <scope>NUCLEOTIDE SEQUENCE [LARGE SCALE GENOMIC DNA]</scope>
    <source>
        <strain evidence="6 7">JCM 18388</strain>
    </source>
</reference>
<dbReference type="SUPFAM" id="SSF46689">
    <property type="entry name" value="Homeodomain-like"/>
    <property type="match status" value="1"/>
</dbReference>
<evidence type="ECO:0000313" key="7">
    <source>
        <dbReference type="Proteomes" id="UP000245539"/>
    </source>
</evidence>
<evidence type="ECO:0000256" key="2">
    <source>
        <dbReference type="ARBA" id="ARBA00023125"/>
    </source>
</evidence>
<dbReference type="InterPro" id="IPR001647">
    <property type="entry name" value="HTH_TetR"/>
</dbReference>
<keyword evidence="2 4" id="KW-0238">DNA-binding</keyword>
<keyword evidence="7" id="KW-1185">Reference proteome</keyword>
<dbReference type="InterPro" id="IPR036271">
    <property type="entry name" value="Tet_transcr_reg_TetR-rel_C_sf"/>
</dbReference>
<evidence type="ECO:0000256" key="4">
    <source>
        <dbReference type="PROSITE-ProRule" id="PRU00335"/>
    </source>
</evidence>
<dbReference type="PANTHER" id="PTHR47506">
    <property type="entry name" value="TRANSCRIPTIONAL REGULATORY PROTEIN"/>
    <property type="match status" value="1"/>
</dbReference>
<feature type="domain" description="HTH tetR-type" evidence="5">
    <location>
        <begin position="9"/>
        <end position="69"/>
    </location>
</feature>
<keyword evidence="1" id="KW-0805">Transcription regulation</keyword>
<feature type="DNA-binding region" description="H-T-H motif" evidence="4">
    <location>
        <begin position="32"/>
        <end position="51"/>
    </location>
</feature>
<dbReference type="PROSITE" id="PS50977">
    <property type="entry name" value="HTH_TETR_2"/>
    <property type="match status" value="1"/>
</dbReference>
<dbReference type="Proteomes" id="UP000245539">
    <property type="component" value="Unassembled WGS sequence"/>
</dbReference>
<evidence type="ECO:0000313" key="6">
    <source>
        <dbReference type="EMBL" id="PWQ97146.1"/>
    </source>
</evidence>
<organism evidence="6 7">
    <name type="scientific">Leucothrix pacifica</name>
    <dbReference type="NCBI Taxonomy" id="1247513"/>
    <lineage>
        <taxon>Bacteria</taxon>
        <taxon>Pseudomonadati</taxon>
        <taxon>Pseudomonadota</taxon>
        <taxon>Gammaproteobacteria</taxon>
        <taxon>Thiotrichales</taxon>
        <taxon>Thiotrichaceae</taxon>
        <taxon>Leucothrix</taxon>
    </lineage>
</organism>
<sequence>MSYTKHHKKQSKERILESASQLFCRFGYEKVSISQVMKLARMTHGAFYAHFDSKEALYKTSLVNVLKRNKTNRLAKSPFSINHLMELVNNLSNLRTTPAQGGPSPENILFNEIGNDSDEIKSVYETSYLSILKLLETRIMALKKLKQLPNVQTAEHVKETSRVILATMVGAVAIAKSIQSDEERQLLLLSAQNQILSLLGDKSYTERFAAPIV</sequence>
<dbReference type="OrthoDB" id="9798857at2"/>
<protein>
    <submittedName>
        <fullName evidence="6">TetR/AcrR family transcriptional regulator</fullName>
    </submittedName>
</protein>
<dbReference type="EMBL" id="QGKM01000028">
    <property type="protein sequence ID" value="PWQ97146.1"/>
    <property type="molecule type" value="Genomic_DNA"/>
</dbReference>
<evidence type="ECO:0000259" key="5">
    <source>
        <dbReference type="PROSITE" id="PS50977"/>
    </source>
</evidence>
<evidence type="ECO:0000256" key="1">
    <source>
        <dbReference type="ARBA" id="ARBA00023015"/>
    </source>
</evidence>
<name>A0A317CF53_9GAMM</name>
<proteinExistence type="predicted"/>
<gene>
    <name evidence="6" type="ORF">DKW60_11200</name>
</gene>
<accession>A0A317CF53</accession>
<dbReference type="InterPro" id="IPR009057">
    <property type="entry name" value="Homeodomain-like_sf"/>
</dbReference>
<dbReference type="RefSeq" id="WP_109837745.1">
    <property type="nucleotide sequence ID" value="NZ_QGKM01000028.1"/>
</dbReference>
<comment type="caution">
    <text evidence="6">The sequence shown here is derived from an EMBL/GenBank/DDBJ whole genome shotgun (WGS) entry which is preliminary data.</text>
</comment>
<dbReference type="PRINTS" id="PR00455">
    <property type="entry name" value="HTHTETR"/>
</dbReference>